<dbReference type="Proteomes" id="UP000064967">
    <property type="component" value="Chromosome"/>
</dbReference>
<dbReference type="AlphaFoldDB" id="A0A0K1PZX9"/>
<dbReference type="EMBL" id="CP012333">
    <property type="protein sequence ID" value="AKU99083.1"/>
    <property type="molecule type" value="Genomic_DNA"/>
</dbReference>
<evidence type="ECO:0000313" key="1">
    <source>
        <dbReference type="EMBL" id="AKU99083.1"/>
    </source>
</evidence>
<reference evidence="1 2" key="1">
    <citation type="submission" date="2015-08" db="EMBL/GenBank/DDBJ databases">
        <authorList>
            <person name="Babu N.S."/>
            <person name="Beckwith C.J."/>
            <person name="Beseler K.G."/>
            <person name="Brison A."/>
            <person name="Carone J.V."/>
            <person name="Caskin T.P."/>
            <person name="Diamond M."/>
            <person name="Durham M.E."/>
            <person name="Foxe J.M."/>
            <person name="Go M."/>
            <person name="Henderson B.A."/>
            <person name="Jones I.B."/>
            <person name="McGettigan J.A."/>
            <person name="Micheletti S.J."/>
            <person name="Nasrallah M.E."/>
            <person name="Ortiz D."/>
            <person name="Piller C.R."/>
            <person name="Privatt S.R."/>
            <person name="Schneider S.L."/>
            <person name="Sharp S."/>
            <person name="Smith T.C."/>
            <person name="Stanton J.D."/>
            <person name="Ullery H.E."/>
            <person name="Wilson R.J."/>
            <person name="Serrano M.G."/>
            <person name="Buck G."/>
            <person name="Lee V."/>
            <person name="Wang Y."/>
            <person name="Carvalho R."/>
            <person name="Voegtly L."/>
            <person name="Shi R."/>
            <person name="Duckworth R."/>
            <person name="Johnson A."/>
            <person name="Loviza R."/>
            <person name="Walstead R."/>
            <person name="Shah Z."/>
            <person name="Kiflezghi M."/>
            <person name="Wade K."/>
            <person name="Ball S.L."/>
            <person name="Bradley K.W."/>
            <person name="Asai D.J."/>
            <person name="Bowman C.A."/>
            <person name="Russell D.A."/>
            <person name="Pope W.H."/>
            <person name="Jacobs-Sera D."/>
            <person name="Hendrix R.W."/>
            <person name="Hatfull G.F."/>
        </authorList>
    </citation>
    <scope>NUCLEOTIDE SEQUENCE [LARGE SCALE GENOMIC DNA]</scope>
    <source>
        <strain evidence="1 2">DSM 27648</strain>
    </source>
</reference>
<keyword evidence="2" id="KW-1185">Reference proteome</keyword>
<evidence type="ECO:0000313" key="2">
    <source>
        <dbReference type="Proteomes" id="UP000064967"/>
    </source>
</evidence>
<protein>
    <submittedName>
        <fullName evidence="1">Uncharacterized protein</fullName>
    </submittedName>
</protein>
<dbReference type="PATRIC" id="fig|1391654.3.peg.5824"/>
<dbReference type="InterPro" id="IPR036280">
    <property type="entry name" value="Multihaem_cyt_sf"/>
</dbReference>
<gene>
    <name evidence="1" type="ORF">AKJ09_05747</name>
</gene>
<dbReference type="Gene3D" id="3.90.10.10">
    <property type="entry name" value="Cytochrome C3"/>
    <property type="match status" value="1"/>
</dbReference>
<dbReference type="SUPFAM" id="SSF48695">
    <property type="entry name" value="Multiheme cytochromes"/>
    <property type="match status" value="1"/>
</dbReference>
<sequence length="532" mass="59094">MDNGAGVPVKVRKGQKFYINQIDLRAAVSATTDEGVDGLKTSGDFAKLHWQGTELVDQSFVLLANADGTFTRRRFYRGAKWMDKDGTVTIRQLDDKGRPLSTPITLDTGSEEKRTGADDFFTRRYRAIQWTNDCVSPESCAGATKYSEEALVELRYNEHPNRNFVIDSRTRAFELKWSENPSKKYTIPVEQVERPEWDYGFSIDVKPLTPPRANGAYAPGDSIKFQLTLRDGNGKRLHAPGSLPTYNEVVFEGNPAGIQYYRAFFDPTATYYRRKHRERMLMAELIGPVQSPNLSVIRSPQELSDFLDKDVQTVGTIEKDGVYSQFMTIPPGPALFGGAFDPTHAGWAAPVSDTWTFKVPDNAPSGTYLTVVKGRRVYLGEDIPASKVIEIQVGTPQKTEATLHTGNCTTCHNGESSAAKINHALEDRRVCAGCHVPLGFELEGPIAVRNHFVHARTGARFGGDLSKCATCHLDRESIQRTSKAACLSCHKSYPDWHVAKFGPITDMYIGGGRESFDQCSTTCHTDHPNSHL</sequence>
<accession>A0A0K1PZX9</accession>
<dbReference type="STRING" id="1391654.AKJ09_05747"/>
<name>A0A0K1PZX9_9BACT</name>
<proteinExistence type="predicted"/>
<organism evidence="1 2">
    <name type="scientific">Labilithrix luteola</name>
    <dbReference type="NCBI Taxonomy" id="1391654"/>
    <lineage>
        <taxon>Bacteria</taxon>
        <taxon>Pseudomonadati</taxon>
        <taxon>Myxococcota</taxon>
        <taxon>Polyangia</taxon>
        <taxon>Polyangiales</taxon>
        <taxon>Labilitrichaceae</taxon>
        <taxon>Labilithrix</taxon>
    </lineage>
</organism>
<dbReference type="KEGG" id="llu:AKJ09_05747"/>